<reference evidence="6 7" key="1">
    <citation type="submission" date="2020-02" db="EMBL/GenBank/DDBJ databases">
        <title>Genome sequences of Thiorhodococcus mannitoliphagus and Thiorhodococcus minor, purple sulfur photosynthetic bacteria in the gammaproteobacterial family, Chromatiaceae.</title>
        <authorList>
            <person name="Aviles F.A."/>
            <person name="Meyer T.E."/>
            <person name="Kyndt J.A."/>
        </authorList>
    </citation>
    <scope>NUCLEOTIDE SEQUENCE [LARGE SCALE GENOMIC DNA]</scope>
    <source>
        <strain evidence="6 7">DSM 11518</strain>
    </source>
</reference>
<evidence type="ECO:0000313" key="6">
    <source>
        <dbReference type="EMBL" id="NEV64580.1"/>
    </source>
</evidence>
<dbReference type="AlphaFoldDB" id="A0A6M0K4C0"/>
<dbReference type="EMBL" id="JAAIJQ010000099">
    <property type="protein sequence ID" value="NEV64580.1"/>
    <property type="molecule type" value="Genomic_DNA"/>
</dbReference>
<comment type="cofactor">
    <cofactor evidence="1">
        <name>Mg(2+)</name>
        <dbReference type="ChEBI" id="CHEBI:18420"/>
    </cofactor>
</comment>
<evidence type="ECO:0000259" key="5">
    <source>
        <dbReference type="PROSITE" id="PS50887"/>
    </source>
</evidence>
<keyword evidence="4" id="KW-0472">Membrane</keyword>
<accession>A0A6M0K4C0</accession>
<dbReference type="Gene3D" id="3.30.70.270">
    <property type="match status" value="1"/>
</dbReference>
<evidence type="ECO:0000256" key="3">
    <source>
        <dbReference type="ARBA" id="ARBA00034247"/>
    </source>
</evidence>
<gene>
    <name evidence="6" type="ORF">G3446_22380</name>
</gene>
<dbReference type="NCBIfam" id="TIGR00254">
    <property type="entry name" value="GGDEF"/>
    <property type="match status" value="1"/>
</dbReference>
<dbReference type="InterPro" id="IPR000160">
    <property type="entry name" value="GGDEF_dom"/>
</dbReference>
<organism evidence="6 7">
    <name type="scientific">Thiorhodococcus minor</name>
    <dbReference type="NCBI Taxonomy" id="57489"/>
    <lineage>
        <taxon>Bacteria</taxon>
        <taxon>Pseudomonadati</taxon>
        <taxon>Pseudomonadota</taxon>
        <taxon>Gammaproteobacteria</taxon>
        <taxon>Chromatiales</taxon>
        <taxon>Chromatiaceae</taxon>
        <taxon>Thiorhodococcus</taxon>
    </lineage>
</organism>
<feature type="domain" description="GGDEF" evidence="5">
    <location>
        <begin position="305"/>
        <end position="438"/>
    </location>
</feature>
<dbReference type="CDD" id="cd01949">
    <property type="entry name" value="GGDEF"/>
    <property type="match status" value="1"/>
</dbReference>
<evidence type="ECO:0000256" key="2">
    <source>
        <dbReference type="ARBA" id="ARBA00012528"/>
    </source>
</evidence>
<keyword evidence="4" id="KW-0812">Transmembrane</keyword>
<feature type="transmembrane region" description="Helical" evidence="4">
    <location>
        <begin position="186"/>
        <end position="209"/>
    </location>
</feature>
<proteinExistence type="predicted"/>
<dbReference type="Proteomes" id="UP000483379">
    <property type="component" value="Unassembled WGS sequence"/>
</dbReference>
<feature type="transmembrane region" description="Helical" evidence="4">
    <location>
        <begin position="21"/>
        <end position="40"/>
    </location>
</feature>
<comment type="catalytic activity">
    <reaction evidence="3">
        <text>2 GTP = 3',3'-c-di-GMP + 2 diphosphate</text>
        <dbReference type="Rhea" id="RHEA:24898"/>
        <dbReference type="ChEBI" id="CHEBI:33019"/>
        <dbReference type="ChEBI" id="CHEBI:37565"/>
        <dbReference type="ChEBI" id="CHEBI:58805"/>
        <dbReference type="EC" id="2.7.7.65"/>
    </reaction>
</comment>
<dbReference type="FunFam" id="3.30.70.270:FF:000001">
    <property type="entry name" value="Diguanylate cyclase domain protein"/>
    <property type="match status" value="1"/>
</dbReference>
<evidence type="ECO:0000313" key="7">
    <source>
        <dbReference type="Proteomes" id="UP000483379"/>
    </source>
</evidence>
<dbReference type="PROSITE" id="PS50887">
    <property type="entry name" value="GGDEF"/>
    <property type="match status" value="1"/>
</dbReference>
<dbReference type="PANTHER" id="PTHR45138:SF9">
    <property type="entry name" value="DIGUANYLATE CYCLASE DGCM-RELATED"/>
    <property type="match status" value="1"/>
</dbReference>
<dbReference type="EC" id="2.7.7.65" evidence="2"/>
<dbReference type="SMART" id="SM00267">
    <property type="entry name" value="GGDEF"/>
    <property type="match status" value="1"/>
</dbReference>
<keyword evidence="7" id="KW-1185">Reference proteome</keyword>
<protein>
    <recommendedName>
        <fullName evidence="2">diguanylate cyclase</fullName>
        <ecNumber evidence="2">2.7.7.65</ecNumber>
    </recommendedName>
</protein>
<dbReference type="PANTHER" id="PTHR45138">
    <property type="entry name" value="REGULATORY COMPONENTS OF SENSORY TRANSDUCTION SYSTEM"/>
    <property type="match status" value="1"/>
</dbReference>
<dbReference type="GO" id="GO:0052621">
    <property type="term" value="F:diguanylate cyclase activity"/>
    <property type="evidence" value="ECO:0007669"/>
    <property type="project" value="UniProtKB-EC"/>
</dbReference>
<sequence>MIQSRSHRYGAPRLRPSLTRVVLLIFGLTIGILSLAIYLASNALIDRVVRDQATKEARILSELVFAGLYGSMRAGWSPSEIGAVVARARSGVEGAEIDLVRSEHVAALFGDTAQARRLRQTSPEIARVLSSGKEEVWEDSETVHLVYPFVAAAECLGCHTNVAAGQVNGVVQMALPLAPLKRPLSAAFSGVIQVVAVVTLLLLSVQFLINRRFLVRPLMQLTSRILHVQRTGTLAHRKPAVDEPLMFLELQLLAQSFDALLEKLSLAQDQLREQSERDDLTGLLNRRAFNHCIALELTRAKRYARSLVLFVLDLDDFKIINDSYGHAAGDAVLCRCAELLEENLRENDSIARIGGDELVILAPEMDQKGAVAFKGKLRQLLEQTEILHEGSSLRVSASVGMALFPWDGETPQRLLRRADASMYEEKRQKKLEPGAGTP</sequence>
<comment type="caution">
    <text evidence="6">The sequence shown here is derived from an EMBL/GenBank/DDBJ whole genome shotgun (WGS) entry which is preliminary data.</text>
</comment>
<dbReference type="InterPro" id="IPR029787">
    <property type="entry name" value="Nucleotide_cyclase"/>
</dbReference>
<dbReference type="RefSeq" id="WP_164455458.1">
    <property type="nucleotide sequence ID" value="NZ_JAAIJQ010000099.1"/>
</dbReference>
<dbReference type="InterPro" id="IPR050469">
    <property type="entry name" value="Diguanylate_Cyclase"/>
</dbReference>
<evidence type="ECO:0000256" key="4">
    <source>
        <dbReference type="SAM" id="Phobius"/>
    </source>
</evidence>
<evidence type="ECO:0000256" key="1">
    <source>
        <dbReference type="ARBA" id="ARBA00001946"/>
    </source>
</evidence>
<dbReference type="Pfam" id="PF00990">
    <property type="entry name" value="GGDEF"/>
    <property type="match status" value="1"/>
</dbReference>
<keyword evidence="4" id="KW-1133">Transmembrane helix</keyword>
<name>A0A6M0K4C0_9GAMM</name>
<dbReference type="InterPro" id="IPR043128">
    <property type="entry name" value="Rev_trsase/Diguanyl_cyclase"/>
</dbReference>
<dbReference type="Gene3D" id="3.30.450.290">
    <property type="match status" value="1"/>
</dbReference>
<dbReference type="SUPFAM" id="SSF55073">
    <property type="entry name" value="Nucleotide cyclase"/>
    <property type="match status" value="1"/>
</dbReference>